<feature type="compositionally biased region" description="Basic and acidic residues" evidence="4">
    <location>
        <begin position="1"/>
        <end position="25"/>
    </location>
</feature>
<dbReference type="PROSITE" id="PS51437">
    <property type="entry name" value="CG_1"/>
    <property type="match status" value="1"/>
</dbReference>
<gene>
    <name evidence="6" type="ORF">NXF25_017733</name>
</gene>
<proteinExistence type="predicted"/>
<dbReference type="GO" id="GO:0003712">
    <property type="term" value="F:transcription coregulator activity"/>
    <property type="evidence" value="ECO:0007669"/>
    <property type="project" value="TreeGrafter"/>
</dbReference>
<dbReference type="InterPro" id="IPR005559">
    <property type="entry name" value="CG-1_dom"/>
</dbReference>
<sequence length="132" mass="14885">MRKKRKELEREGGRKEGERERKEGGRGGGGRQAGRKGRGREGGRKEERKPNVKCLYGCYVHSSIIPTFHRRCYWLLQSSFGHWARSGWAAVLKASGGTNAIRLTTRRAAHQPGSRVINLAINFLVDIKSLLK</sequence>
<evidence type="ECO:0000313" key="6">
    <source>
        <dbReference type="EMBL" id="KAK9392146.1"/>
    </source>
</evidence>
<evidence type="ECO:0000256" key="4">
    <source>
        <dbReference type="SAM" id="MobiDB-lite"/>
    </source>
</evidence>
<feature type="domain" description="CG-1" evidence="5">
    <location>
        <begin position="1"/>
        <end position="97"/>
    </location>
</feature>
<dbReference type="PANTHER" id="PTHR23335:SF11">
    <property type="entry name" value="CALMODULIN-BINDING TRANSCRIPTION ACTIVATOR 1"/>
    <property type="match status" value="1"/>
</dbReference>
<accession>A0AAW1AQX7</accession>
<protein>
    <submittedName>
        <fullName evidence="6">Calmodulin-binding transcription activator 1</fullName>
    </submittedName>
</protein>
<reference evidence="6 7" key="1">
    <citation type="journal article" date="2024" name="Proc. Natl. Acad. Sci. U.S.A.">
        <title>The genetic regulatory architecture and epigenomic basis for age-related changes in rattlesnake venom.</title>
        <authorList>
            <person name="Hogan M.P."/>
            <person name="Holding M.L."/>
            <person name="Nystrom G.S."/>
            <person name="Colston T.J."/>
            <person name="Bartlett D.A."/>
            <person name="Mason A.J."/>
            <person name="Ellsworth S.A."/>
            <person name="Rautsaw R.M."/>
            <person name="Lawrence K.C."/>
            <person name="Strickland J.L."/>
            <person name="He B."/>
            <person name="Fraser P."/>
            <person name="Margres M.J."/>
            <person name="Gilbert D.M."/>
            <person name="Gibbs H.L."/>
            <person name="Parkinson C.L."/>
            <person name="Rokyta D.R."/>
        </authorList>
    </citation>
    <scope>NUCLEOTIDE SEQUENCE [LARGE SCALE GENOMIC DNA]</scope>
    <source>
        <strain evidence="6">DRR0105</strain>
    </source>
</reference>
<dbReference type="EMBL" id="JAOTOJ010000017">
    <property type="protein sequence ID" value="KAK9392146.1"/>
    <property type="molecule type" value="Genomic_DNA"/>
</dbReference>
<dbReference type="PANTHER" id="PTHR23335">
    <property type="entry name" value="CALMODULIN-BINDING TRANSCRIPTION ACTIVATOR CAMTA"/>
    <property type="match status" value="1"/>
</dbReference>
<evidence type="ECO:0000256" key="2">
    <source>
        <dbReference type="ARBA" id="ARBA00023163"/>
    </source>
</evidence>
<keyword evidence="2" id="KW-0804">Transcription</keyword>
<comment type="subcellular location">
    <subcellularLocation>
        <location evidence="1">Nucleus</location>
    </subcellularLocation>
</comment>
<dbReference type="AlphaFoldDB" id="A0AAW1AQX7"/>
<feature type="compositionally biased region" description="Basic and acidic residues" evidence="4">
    <location>
        <begin position="39"/>
        <end position="48"/>
    </location>
</feature>
<evidence type="ECO:0000256" key="3">
    <source>
        <dbReference type="ARBA" id="ARBA00023242"/>
    </source>
</evidence>
<dbReference type="GO" id="GO:0005634">
    <property type="term" value="C:nucleus"/>
    <property type="evidence" value="ECO:0007669"/>
    <property type="project" value="UniProtKB-SubCell"/>
</dbReference>
<evidence type="ECO:0000256" key="1">
    <source>
        <dbReference type="ARBA" id="ARBA00004123"/>
    </source>
</evidence>
<dbReference type="GO" id="GO:0003690">
    <property type="term" value="F:double-stranded DNA binding"/>
    <property type="evidence" value="ECO:0007669"/>
    <property type="project" value="TreeGrafter"/>
</dbReference>
<comment type="caution">
    <text evidence="6">The sequence shown here is derived from an EMBL/GenBank/DDBJ whole genome shotgun (WGS) entry which is preliminary data.</text>
</comment>
<organism evidence="6 7">
    <name type="scientific">Crotalus adamanteus</name>
    <name type="common">Eastern diamondback rattlesnake</name>
    <dbReference type="NCBI Taxonomy" id="8729"/>
    <lineage>
        <taxon>Eukaryota</taxon>
        <taxon>Metazoa</taxon>
        <taxon>Chordata</taxon>
        <taxon>Craniata</taxon>
        <taxon>Vertebrata</taxon>
        <taxon>Euteleostomi</taxon>
        <taxon>Lepidosauria</taxon>
        <taxon>Squamata</taxon>
        <taxon>Bifurcata</taxon>
        <taxon>Unidentata</taxon>
        <taxon>Episquamata</taxon>
        <taxon>Toxicofera</taxon>
        <taxon>Serpentes</taxon>
        <taxon>Colubroidea</taxon>
        <taxon>Viperidae</taxon>
        <taxon>Crotalinae</taxon>
        <taxon>Crotalus</taxon>
    </lineage>
</organism>
<keyword evidence="3" id="KW-0539">Nucleus</keyword>
<dbReference type="Proteomes" id="UP001474421">
    <property type="component" value="Unassembled WGS sequence"/>
</dbReference>
<evidence type="ECO:0000259" key="5">
    <source>
        <dbReference type="PROSITE" id="PS51437"/>
    </source>
</evidence>
<keyword evidence="7" id="KW-1185">Reference proteome</keyword>
<dbReference type="GO" id="GO:0006357">
    <property type="term" value="P:regulation of transcription by RNA polymerase II"/>
    <property type="evidence" value="ECO:0007669"/>
    <property type="project" value="TreeGrafter"/>
</dbReference>
<name>A0AAW1AQX7_CROAD</name>
<feature type="region of interest" description="Disordered" evidence="4">
    <location>
        <begin position="1"/>
        <end position="48"/>
    </location>
</feature>
<dbReference type="Pfam" id="PF03859">
    <property type="entry name" value="CG-1"/>
    <property type="match status" value="1"/>
</dbReference>
<evidence type="ECO:0000313" key="7">
    <source>
        <dbReference type="Proteomes" id="UP001474421"/>
    </source>
</evidence>